<dbReference type="Proteomes" id="UP000215694">
    <property type="component" value="Unassembled WGS sequence"/>
</dbReference>
<dbReference type="InterPro" id="IPR047296">
    <property type="entry name" value="GIY-YIG_UvrC_Cho"/>
</dbReference>
<dbReference type="GO" id="GO:0006289">
    <property type="term" value="P:nucleotide-excision repair"/>
    <property type="evidence" value="ECO:0007669"/>
    <property type="project" value="InterPro"/>
</dbReference>
<dbReference type="OrthoDB" id="9804933at2"/>
<dbReference type="Pfam" id="PF01541">
    <property type="entry name" value="GIY-YIG"/>
    <property type="match status" value="1"/>
</dbReference>
<dbReference type="FunFam" id="3.40.1440.10:FF:000001">
    <property type="entry name" value="UvrABC system protein C"/>
    <property type="match status" value="1"/>
</dbReference>
<dbReference type="PANTHER" id="PTHR30562:SF1">
    <property type="entry name" value="UVRABC SYSTEM PROTEIN C"/>
    <property type="match status" value="1"/>
</dbReference>
<keyword evidence="4" id="KW-0267">Excision nuclease</keyword>
<evidence type="ECO:0000256" key="1">
    <source>
        <dbReference type="ARBA" id="ARBA00022490"/>
    </source>
</evidence>
<dbReference type="AlphaFoldDB" id="A0A371J5G1"/>
<dbReference type="EMBL" id="NOJY02000010">
    <property type="protein sequence ID" value="RDY27906.1"/>
    <property type="molecule type" value="Genomic_DNA"/>
</dbReference>
<dbReference type="SUPFAM" id="SSF82771">
    <property type="entry name" value="GIY-YIG endonuclease"/>
    <property type="match status" value="1"/>
</dbReference>
<dbReference type="PROSITE" id="PS50164">
    <property type="entry name" value="GIY_YIG"/>
    <property type="match status" value="1"/>
</dbReference>
<protein>
    <recommendedName>
        <fullName evidence="6">GIY-YIG domain-containing protein</fullName>
    </recommendedName>
</protein>
<dbReference type="PANTHER" id="PTHR30562">
    <property type="entry name" value="UVRC/OXIDOREDUCTASE"/>
    <property type="match status" value="1"/>
</dbReference>
<organism evidence="7 8">
    <name type="scientific">Romboutsia weinsteinii</name>
    <dbReference type="NCBI Taxonomy" id="2020949"/>
    <lineage>
        <taxon>Bacteria</taxon>
        <taxon>Bacillati</taxon>
        <taxon>Bacillota</taxon>
        <taxon>Clostridia</taxon>
        <taxon>Peptostreptococcales</taxon>
        <taxon>Peptostreptococcaceae</taxon>
        <taxon>Romboutsia</taxon>
    </lineage>
</organism>
<comment type="caution">
    <text evidence="7">The sequence shown here is derived from an EMBL/GenBank/DDBJ whole genome shotgun (WGS) entry which is preliminary data.</text>
</comment>
<dbReference type="GO" id="GO:0004518">
    <property type="term" value="F:nuclease activity"/>
    <property type="evidence" value="ECO:0007669"/>
    <property type="project" value="UniProtKB-KW"/>
</dbReference>
<evidence type="ECO:0000313" key="7">
    <source>
        <dbReference type="EMBL" id="RDY27906.1"/>
    </source>
</evidence>
<dbReference type="InterPro" id="IPR050066">
    <property type="entry name" value="UvrABC_protein_C"/>
</dbReference>
<name>A0A371J5G1_9FIRM</name>
<evidence type="ECO:0000256" key="3">
    <source>
        <dbReference type="ARBA" id="ARBA00022769"/>
    </source>
</evidence>
<accession>A0A371J5G1</accession>
<dbReference type="InterPro" id="IPR035901">
    <property type="entry name" value="GIY-YIG_endonuc_sf"/>
</dbReference>
<dbReference type="GO" id="GO:0009380">
    <property type="term" value="C:excinuclease repair complex"/>
    <property type="evidence" value="ECO:0007669"/>
    <property type="project" value="TreeGrafter"/>
</dbReference>
<proteinExistence type="predicted"/>
<evidence type="ECO:0000256" key="2">
    <source>
        <dbReference type="ARBA" id="ARBA00022763"/>
    </source>
</evidence>
<feature type="domain" description="GIY-YIG" evidence="6">
    <location>
        <begin position="12"/>
        <end position="91"/>
    </location>
</feature>
<dbReference type="CDD" id="cd10434">
    <property type="entry name" value="GIY-YIG_UvrC_Cho"/>
    <property type="match status" value="1"/>
</dbReference>
<evidence type="ECO:0000256" key="5">
    <source>
        <dbReference type="ARBA" id="ARBA00023204"/>
    </source>
</evidence>
<dbReference type="RefSeq" id="WP_094369190.1">
    <property type="nucleotide sequence ID" value="NZ_NOJY02000010.1"/>
</dbReference>
<keyword evidence="5" id="KW-0234">DNA repair</keyword>
<keyword evidence="8" id="KW-1185">Reference proteome</keyword>
<evidence type="ECO:0000313" key="8">
    <source>
        <dbReference type="Proteomes" id="UP000215694"/>
    </source>
</evidence>
<keyword evidence="2" id="KW-0227">DNA damage</keyword>
<dbReference type="InterPro" id="IPR000305">
    <property type="entry name" value="GIY-YIG_endonuc"/>
</dbReference>
<keyword evidence="3" id="KW-0228">DNA excision</keyword>
<reference evidence="7 8" key="1">
    <citation type="journal article" date="2017" name="Genome Announc.">
        <title>Draft Genome Sequence of Romboutsia weinsteinii sp. nov. Strain CCRI-19649(T) Isolated from Surface Water.</title>
        <authorList>
            <person name="Maheux A.F."/>
            <person name="Boudreau D.K."/>
            <person name="Berube E."/>
            <person name="Boissinot M."/>
            <person name="Cantin P."/>
            <person name="Raymond F."/>
            <person name="Corbeil J."/>
            <person name="Omar R.F."/>
            <person name="Bergeron M.G."/>
        </authorList>
    </citation>
    <scope>NUCLEOTIDE SEQUENCE [LARGE SCALE GENOMIC DNA]</scope>
    <source>
        <strain evidence="7 8">CCRI-19649</strain>
    </source>
</reference>
<evidence type="ECO:0000256" key="4">
    <source>
        <dbReference type="ARBA" id="ARBA00022881"/>
    </source>
</evidence>
<sequence length="328" mass="38149">MELKEKISNFPLSPGIYMMKDREDNIIYIGKSKKLKDRVRSYFAESANHSRKIQRMVKNVSNIEIITTDTELDALILECSLIQEIKPMYNTLMKKFENYKYIKINENKDFPIIEVVDDIDDSSIYFGPYTMDRKLEEIKNILTEVYKLPSCKKHTKCINYDLGKCIGPCRGAISIDEYKVIIDTIISTLKGENKEILDLLDIKIANEVKELNFEKAQVIQSNKELIQSMLKKQQIIDTAQKEEIILVWTNINESKYKLYLIKGGCILSSKILNVDTFEQLSVKGLVFEMYKGIRVKNSKNEITKYNIDTINIIHSYIKNSESINYLIM</sequence>
<gene>
    <name evidence="7" type="ORF">CHL78_007845</name>
</gene>
<evidence type="ECO:0000259" key="6">
    <source>
        <dbReference type="PROSITE" id="PS50164"/>
    </source>
</evidence>
<dbReference type="Gene3D" id="3.40.1440.10">
    <property type="entry name" value="GIY-YIG endonuclease"/>
    <property type="match status" value="1"/>
</dbReference>
<keyword evidence="1" id="KW-0963">Cytoplasm</keyword>
<dbReference type="SMART" id="SM00465">
    <property type="entry name" value="GIYc"/>
    <property type="match status" value="1"/>
</dbReference>